<evidence type="ECO:0000256" key="1">
    <source>
        <dbReference type="SAM" id="MobiDB-lite"/>
    </source>
</evidence>
<gene>
    <name evidence="2" type="ORF">Tci_006615</name>
</gene>
<sequence length="539" mass="63230">MKIKKEQAEVKQTSKYTIKSIDKATIDEYDKRALSFGQCMRTKPTIEMLPTYNKNVANYKLYHALMEALLDDEEAMDKEVADTAKDHKKKHDGDDSTVPTKGFKTGKSASAKEPVEEPIAEVIMDEATNTKGEDVIHNEYDQPHDSSEPKTDRQSWFKQSPRPPTLDAEWNKHQYVLNRLKIDNLTQDILIGHAFNLLKEDRYPYDLTKTLPFQGESPNLTVTVDYFFNNNLEYLKSSNPTKSYATSIMKTKAARYEIKGIEDMVPTLWSTVKHGYNKDAKKGIKYWGERQKPWYKSWLKKFSKTNVYSIQKILSMVNVKLERLHGYGHLEEIVVKRSNRHKYKFKEGDFVDLHLNDIEDMLLLVVQYRLFHLNEKDIVDFIVVVRMFIRSLIIKRRIEDLQLGVESYQKKLNIITPQKTFPGIEFKELYTPSGDPAGIVYEDLDKQLRLMRANELYKFSDGILQAVRDEIHHRIRDFSLGFNKEMPLRKWSKVDVKRSKLMVKLIDKQLLERRIIKNLERLVGAQELKMDYRLMQRTV</sequence>
<dbReference type="AlphaFoldDB" id="A0A6L2JDJ1"/>
<feature type="region of interest" description="Disordered" evidence="1">
    <location>
        <begin position="137"/>
        <end position="165"/>
    </location>
</feature>
<evidence type="ECO:0000313" key="2">
    <source>
        <dbReference type="EMBL" id="GEU34637.1"/>
    </source>
</evidence>
<feature type="region of interest" description="Disordered" evidence="1">
    <location>
        <begin position="80"/>
        <end position="114"/>
    </location>
</feature>
<organism evidence="2">
    <name type="scientific">Tanacetum cinerariifolium</name>
    <name type="common">Dalmatian daisy</name>
    <name type="synonym">Chrysanthemum cinerariifolium</name>
    <dbReference type="NCBI Taxonomy" id="118510"/>
    <lineage>
        <taxon>Eukaryota</taxon>
        <taxon>Viridiplantae</taxon>
        <taxon>Streptophyta</taxon>
        <taxon>Embryophyta</taxon>
        <taxon>Tracheophyta</taxon>
        <taxon>Spermatophyta</taxon>
        <taxon>Magnoliopsida</taxon>
        <taxon>eudicotyledons</taxon>
        <taxon>Gunneridae</taxon>
        <taxon>Pentapetalae</taxon>
        <taxon>asterids</taxon>
        <taxon>campanulids</taxon>
        <taxon>Asterales</taxon>
        <taxon>Asteraceae</taxon>
        <taxon>Asteroideae</taxon>
        <taxon>Anthemideae</taxon>
        <taxon>Anthemidinae</taxon>
        <taxon>Tanacetum</taxon>
    </lineage>
</organism>
<name>A0A6L2JDJ1_TANCI</name>
<dbReference type="EMBL" id="BKCJ010000600">
    <property type="protein sequence ID" value="GEU34637.1"/>
    <property type="molecule type" value="Genomic_DNA"/>
</dbReference>
<proteinExistence type="predicted"/>
<reference evidence="2" key="1">
    <citation type="journal article" date="2019" name="Sci. Rep.">
        <title>Draft genome of Tanacetum cinerariifolium, the natural source of mosquito coil.</title>
        <authorList>
            <person name="Yamashiro T."/>
            <person name="Shiraishi A."/>
            <person name="Satake H."/>
            <person name="Nakayama K."/>
        </authorList>
    </citation>
    <scope>NUCLEOTIDE SEQUENCE</scope>
</reference>
<comment type="caution">
    <text evidence="2">The sequence shown here is derived from an EMBL/GenBank/DDBJ whole genome shotgun (WGS) entry which is preliminary data.</text>
</comment>
<protein>
    <submittedName>
        <fullName evidence="2">Uncharacterized protein</fullName>
    </submittedName>
</protein>
<feature type="compositionally biased region" description="Basic and acidic residues" evidence="1">
    <location>
        <begin position="137"/>
        <end position="155"/>
    </location>
</feature>
<accession>A0A6L2JDJ1</accession>